<protein>
    <submittedName>
        <fullName evidence="5">Short-chain dehydrogenase</fullName>
    </submittedName>
</protein>
<keyword evidence="6" id="KW-1185">Reference proteome</keyword>
<dbReference type="InterPro" id="IPR057326">
    <property type="entry name" value="KR_dom"/>
</dbReference>
<dbReference type="InterPro" id="IPR051687">
    <property type="entry name" value="Peroxisomal_Beta-Oxidation"/>
</dbReference>
<feature type="domain" description="Ketoreductase" evidence="4">
    <location>
        <begin position="9"/>
        <end position="200"/>
    </location>
</feature>
<dbReference type="PRINTS" id="PR00080">
    <property type="entry name" value="SDRFAMILY"/>
</dbReference>
<dbReference type="PRINTS" id="PR00081">
    <property type="entry name" value="GDHRDH"/>
</dbReference>
<organism evidence="5 6">
    <name type="scientific">Streptomyces shenzhenensis</name>
    <dbReference type="NCBI Taxonomy" id="943815"/>
    <lineage>
        <taxon>Bacteria</taxon>
        <taxon>Bacillati</taxon>
        <taxon>Actinomycetota</taxon>
        <taxon>Actinomycetes</taxon>
        <taxon>Kitasatosporales</taxon>
        <taxon>Streptomycetaceae</taxon>
        <taxon>Streptomyces</taxon>
    </lineage>
</organism>
<dbReference type="RefSeq" id="WP_121895387.1">
    <property type="nucleotide sequence ID" value="NZ_PENI01000054.1"/>
</dbReference>
<dbReference type="GO" id="GO:0016491">
    <property type="term" value="F:oxidoreductase activity"/>
    <property type="evidence" value="ECO:0007669"/>
    <property type="project" value="UniProtKB-KW"/>
</dbReference>
<dbReference type="Pfam" id="PF00106">
    <property type="entry name" value="adh_short"/>
    <property type="match status" value="1"/>
</dbReference>
<keyword evidence="2" id="KW-0560">Oxidoreductase</keyword>
<proteinExistence type="inferred from homology"/>
<name>A0A3M0HVN7_9ACTN</name>
<dbReference type="SMART" id="SM00822">
    <property type="entry name" value="PKS_KR"/>
    <property type="match status" value="1"/>
</dbReference>
<dbReference type="PROSITE" id="PS00061">
    <property type="entry name" value="ADH_SHORT"/>
    <property type="match status" value="1"/>
</dbReference>
<dbReference type="InterPro" id="IPR036291">
    <property type="entry name" value="NAD(P)-bd_dom_sf"/>
</dbReference>
<dbReference type="Proteomes" id="UP000270471">
    <property type="component" value="Unassembled WGS sequence"/>
</dbReference>
<dbReference type="Gene3D" id="3.40.50.720">
    <property type="entry name" value="NAD(P)-binding Rossmann-like Domain"/>
    <property type="match status" value="1"/>
</dbReference>
<reference evidence="5 6" key="1">
    <citation type="submission" date="2017-11" db="EMBL/GenBank/DDBJ databases">
        <title>Draft genome of actinobacteria isolated from guarana (Paullinia cupana (Mart.) Ducke.</title>
        <authorList>
            <person name="Siqueira K.A."/>
            <person name="Liotti R.G."/>
            <person name="Mendes T.A.O."/>
            <person name="Soares M.A."/>
        </authorList>
    </citation>
    <scope>NUCLEOTIDE SEQUENCE [LARGE SCALE GENOMIC DNA]</scope>
    <source>
        <strain evidence="5 6">193</strain>
    </source>
</reference>
<dbReference type="PANTHER" id="PTHR45024">
    <property type="entry name" value="DEHYDROGENASES, SHORT CHAIN"/>
    <property type="match status" value="1"/>
</dbReference>
<comment type="similarity">
    <text evidence="1 3">Belongs to the short-chain dehydrogenases/reductases (SDR) family.</text>
</comment>
<evidence type="ECO:0000259" key="4">
    <source>
        <dbReference type="SMART" id="SM00822"/>
    </source>
</evidence>
<dbReference type="SUPFAM" id="SSF51735">
    <property type="entry name" value="NAD(P)-binding Rossmann-fold domains"/>
    <property type="match status" value="1"/>
</dbReference>
<sequence length="327" mass="33521">MAELEFHGRVAIVTGAGGGLGREYATFLASRGARVVVNDIGGSMAGEGTDDGPAAAVVKAIRDSGGEAVADTHSVATSEGGRAVVRTALDAFGQVDIVVNNAGILRDQPFDEMTPDQFGAVLDVHLGGAFHVTLPAWSVMREQGYGRVVNTTSAAGLLGSARKSNYAAAKAGVVGLTRTLAVEGAELGIKVNAVAPIAATRMLAGSMADAQSVGTNGRPLDPAALEMMNAITRRLDPALVTPVMAYLAHEECQVSGEVYTAGGGQVARFFVGRTRGYYNAALSAEDVRDHLGAIRDETDCLVPADPGVEIAHLLRAVAAAADRPLGG</sequence>
<evidence type="ECO:0000256" key="1">
    <source>
        <dbReference type="ARBA" id="ARBA00006484"/>
    </source>
</evidence>
<accession>A0A3M0HVN7</accession>
<dbReference type="OrthoDB" id="9808187at2"/>
<comment type="caution">
    <text evidence="5">The sequence shown here is derived from an EMBL/GenBank/DDBJ whole genome shotgun (WGS) entry which is preliminary data.</text>
</comment>
<evidence type="ECO:0000313" key="6">
    <source>
        <dbReference type="Proteomes" id="UP000270471"/>
    </source>
</evidence>
<dbReference type="AlphaFoldDB" id="A0A3M0HVN7"/>
<evidence type="ECO:0000256" key="2">
    <source>
        <dbReference type="ARBA" id="ARBA00023002"/>
    </source>
</evidence>
<dbReference type="PANTHER" id="PTHR45024:SF2">
    <property type="entry name" value="SCP2 DOMAIN-CONTAINING PROTEIN"/>
    <property type="match status" value="1"/>
</dbReference>
<dbReference type="EMBL" id="PENI01000054">
    <property type="protein sequence ID" value="RMB79752.1"/>
    <property type="molecule type" value="Genomic_DNA"/>
</dbReference>
<evidence type="ECO:0000313" key="5">
    <source>
        <dbReference type="EMBL" id="RMB79752.1"/>
    </source>
</evidence>
<dbReference type="InterPro" id="IPR002347">
    <property type="entry name" value="SDR_fam"/>
</dbReference>
<gene>
    <name evidence="5" type="ORF">CTZ28_43775</name>
</gene>
<evidence type="ECO:0000256" key="3">
    <source>
        <dbReference type="RuleBase" id="RU000363"/>
    </source>
</evidence>
<dbReference type="InterPro" id="IPR020904">
    <property type="entry name" value="Sc_DH/Rdtase_CS"/>
</dbReference>